<sequence length="93" mass="9888" precursor="true">MKVKKGMQALSLLIVLALAGAVFVPAASAYDNSGSENLVTYEYGEKVAEAHLTQMSTDISEYSVWNGVDLTQNITTASNIAFGNNAIAVYTQP</sequence>
<evidence type="ECO:0000313" key="2">
    <source>
        <dbReference type="Proteomes" id="UP000006565"/>
    </source>
</evidence>
<dbReference type="OrthoDB" id="373109at2157"/>
<accession>E1RH03</accession>
<evidence type="ECO:0000313" key="1">
    <source>
        <dbReference type="EMBL" id="ADN35227.1"/>
    </source>
</evidence>
<keyword evidence="2" id="KW-1185">Reference proteome</keyword>
<dbReference type="AlphaFoldDB" id="E1RH03"/>
<organism evidence="1 2">
    <name type="scientific">Methanolacinia petrolearia (strain DSM 11571 / OCM 486 / SEBR 4847)</name>
    <name type="common">Methanoplanus petrolearius</name>
    <dbReference type="NCBI Taxonomy" id="679926"/>
    <lineage>
        <taxon>Archaea</taxon>
        <taxon>Methanobacteriati</taxon>
        <taxon>Methanobacteriota</taxon>
        <taxon>Stenosarchaea group</taxon>
        <taxon>Methanomicrobia</taxon>
        <taxon>Methanomicrobiales</taxon>
        <taxon>Methanomicrobiaceae</taxon>
        <taxon>Methanolacinia</taxon>
    </lineage>
</organism>
<dbReference type="GeneID" id="9742901"/>
<gene>
    <name evidence="1" type="ordered locus">Mpet_0453</name>
</gene>
<dbReference type="KEGG" id="mpi:Mpet_0453"/>
<protein>
    <submittedName>
        <fullName evidence="1">Uncharacterized protein</fullName>
    </submittedName>
</protein>
<dbReference type="EMBL" id="CP002117">
    <property type="protein sequence ID" value="ADN35227.1"/>
    <property type="molecule type" value="Genomic_DNA"/>
</dbReference>
<dbReference type="Proteomes" id="UP000006565">
    <property type="component" value="Chromosome"/>
</dbReference>
<dbReference type="eggNOG" id="arCOG13746">
    <property type="taxonomic scope" value="Archaea"/>
</dbReference>
<proteinExistence type="predicted"/>
<dbReference type="RefSeq" id="WP_013328405.1">
    <property type="nucleotide sequence ID" value="NC_014507.1"/>
</dbReference>
<reference evidence="1 2" key="1">
    <citation type="journal article" date="2010" name="Stand. Genomic Sci.">
        <title>Complete genome sequence of Methanoplanus petrolearius type strain (SEBR 4847).</title>
        <authorList>
            <person name="Brambilla E."/>
            <person name="Djao O.D."/>
            <person name="Daligault H."/>
            <person name="Lapidus A."/>
            <person name="Lucas S."/>
            <person name="Hammon N."/>
            <person name="Nolan M."/>
            <person name="Tice H."/>
            <person name="Cheng J.F."/>
            <person name="Han C."/>
            <person name="Tapia R."/>
            <person name="Goodwin L."/>
            <person name="Pitluck S."/>
            <person name="Liolios K."/>
            <person name="Ivanova N."/>
            <person name="Mavromatis K."/>
            <person name="Mikhailova N."/>
            <person name="Pati A."/>
            <person name="Chen A."/>
            <person name="Palaniappan K."/>
            <person name="Land M."/>
            <person name="Hauser L."/>
            <person name="Chang Y.J."/>
            <person name="Jeffries C.D."/>
            <person name="Rohde M."/>
            <person name="Spring S."/>
            <person name="Sikorski J."/>
            <person name="Goker M."/>
            <person name="Woyke T."/>
            <person name="Bristow J."/>
            <person name="Eisen J.A."/>
            <person name="Markowitz V."/>
            <person name="Hugenholtz P."/>
            <person name="Kyrpides N.C."/>
            <person name="Klenk H.P."/>
        </authorList>
    </citation>
    <scope>NUCLEOTIDE SEQUENCE [LARGE SCALE GENOMIC DNA]</scope>
    <source>
        <strain evidence="2">DSM 11571 / OCM 486 / SEBR 4847</strain>
    </source>
</reference>
<name>E1RH03_METP4</name>
<dbReference type="HOGENOM" id="CLU_2392920_0_0_2"/>